<feature type="transmembrane region" description="Helical" evidence="5">
    <location>
        <begin position="211"/>
        <end position="234"/>
    </location>
</feature>
<dbReference type="eggNOG" id="COG0530">
    <property type="taxonomic scope" value="Bacteria"/>
</dbReference>
<keyword evidence="2 5" id="KW-0812">Transmembrane</keyword>
<proteinExistence type="predicted"/>
<dbReference type="STRING" id="28115.HQ47_03145"/>
<dbReference type="PANTHER" id="PTHR10846">
    <property type="entry name" value="SODIUM/POTASSIUM/CALCIUM EXCHANGER"/>
    <property type="match status" value="1"/>
</dbReference>
<dbReference type="OrthoDB" id="9794225at2"/>
<dbReference type="RefSeq" id="WP_036873221.1">
    <property type="nucleotide sequence ID" value="NZ_JASBZX010000002.1"/>
</dbReference>
<feature type="transmembrane region" description="Helical" evidence="5">
    <location>
        <begin position="140"/>
        <end position="157"/>
    </location>
</feature>
<dbReference type="Pfam" id="PF01699">
    <property type="entry name" value="Na_Ca_ex"/>
    <property type="match status" value="2"/>
</dbReference>
<feature type="domain" description="Sodium/calcium exchanger membrane region" evidence="6">
    <location>
        <begin position="5"/>
        <end position="153"/>
    </location>
</feature>
<dbReference type="PANTHER" id="PTHR10846:SF8">
    <property type="entry name" value="INNER MEMBRANE PROTEIN YRBG"/>
    <property type="match status" value="1"/>
</dbReference>
<protein>
    <submittedName>
        <fullName evidence="7">Sodium:proton exchanger</fullName>
    </submittedName>
</protein>
<dbReference type="NCBIfam" id="TIGR00367">
    <property type="entry name" value="calcium/sodium antiporter"/>
    <property type="match status" value="1"/>
</dbReference>
<evidence type="ECO:0000256" key="4">
    <source>
        <dbReference type="ARBA" id="ARBA00023136"/>
    </source>
</evidence>
<feature type="transmembrane region" description="Helical" evidence="5">
    <location>
        <begin position="103"/>
        <end position="120"/>
    </location>
</feature>
<evidence type="ECO:0000313" key="8">
    <source>
        <dbReference type="Proteomes" id="UP000030103"/>
    </source>
</evidence>
<dbReference type="Gene3D" id="1.20.1420.30">
    <property type="entry name" value="NCX, central ion-binding region"/>
    <property type="match status" value="1"/>
</dbReference>
<dbReference type="GO" id="GO:0008273">
    <property type="term" value="F:calcium, potassium:sodium antiporter activity"/>
    <property type="evidence" value="ECO:0007669"/>
    <property type="project" value="TreeGrafter"/>
</dbReference>
<dbReference type="GO" id="GO:0006874">
    <property type="term" value="P:intracellular calcium ion homeostasis"/>
    <property type="evidence" value="ECO:0007669"/>
    <property type="project" value="TreeGrafter"/>
</dbReference>
<feature type="transmembrane region" description="Helical" evidence="5">
    <location>
        <begin position="6"/>
        <end position="22"/>
    </location>
</feature>
<comment type="subcellular location">
    <subcellularLocation>
        <location evidence="1">Membrane</location>
        <topology evidence="1">Multi-pass membrane protein</topology>
    </subcellularLocation>
</comment>
<organism evidence="7 8">
    <name type="scientific">Porphyromonas macacae</name>
    <dbReference type="NCBI Taxonomy" id="28115"/>
    <lineage>
        <taxon>Bacteria</taxon>
        <taxon>Pseudomonadati</taxon>
        <taxon>Bacteroidota</taxon>
        <taxon>Bacteroidia</taxon>
        <taxon>Bacteroidales</taxon>
        <taxon>Porphyromonadaceae</taxon>
        <taxon>Porphyromonas</taxon>
    </lineage>
</organism>
<evidence type="ECO:0000256" key="5">
    <source>
        <dbReference type="SAM" id="Phobius"/>
    </source>
</evidence>
<feature type="transmembrane region" description="Helical" evidence="5">
    <location>
        <begin position="246"/>
        <end position="264"/>
    </location>
</feature>
<feature type="transmembrane region" description="Helical" evidence="5">
    <location>
        <begin position="68"/>
        <end position="91"/>
    </location>
</feature>
<comment type="caution">
    <text evidence="7">The sequence shown here is derived from an EMBL/GenBank/DDBJ whole genome shotgun (WGS) entry which is preliminary data.</text>
</comment>
<evidence type="ECO:0000256" key="3">
    <source>
        <dbReference type="ARBA" id="ARBA00022989"/>
    </source>
</evidence>
<feature type="domain" description="Sodium/calcium exchanger membrane region" evidence="6">
    <location>
        <begin position="177"/>
        <end position="317"/>
    </location>
</feature>
<feature type="transmembrane region" description="Helical" evidence="5">
    <location>
        <begin position="173"/>
        <end position="191"/>
    </location>
</feature>
<keyword evidence="8" id="KW-1185">Reference proteome</keyword>
<dbReference type="GO" id="GO:0005886">
    <property type="term" value="C:plasma membrane"/>
    <property type="evidence" value="ECO:0007669"/>
    <property type="project" value="TreeGrafter"/>
</dbReference>
<evidence type="ECO:0000256" key="2">
    <source>
        <dbReference type="ARBA" id="ARBA00022692"/>
    </source>
</evidence>
<keyword evidence="4 5" id="KW-0472">Membrane</keyword>
<dbReference type="GO" id="GO:0005262">
    <property type="term" value="F:calcium channel activity"/>
    <property type="evidence" value="ECO:0007669"/>
    <property type="project" value="TreeGrafter"/>
</dbReference>
<reference evidence="7 8" key="1">
    <citation type="submission" date="2014-09" db="EMBL/GenBank/DDBJ databases">
        <title>Draft Genome Sequence of Porphyromonas macacae COT-192_OH2859.</title>
        <authorList>
            <person name="Wallis C."/>
            <person name="Deusch O."/>
            <person name="O'Flynn C."/>
            <person name="Davis I."/>
            <person name="Horsfall A."/>
            <person name="Kirkwood N."/>
            <person name="Harris S."/>
            <person name="Eisen J.A."/>
            <person name="Coil D.A."/>
            <person name="Darling A.E."/>
            <person name="Jospin G."/>
            <person name="Alexiev A."/>
        </authorList>
    </citation>
    <scope>NUCLEOTIDE SEQUENCE [LARGE SCALE GENOMIC DNA]</scope>
    <source>
        <strain evidence="8">COT-192 OH2859</strain>
    </source>
</reference>
<dbReference type="InterPro" id="IPR004837">
    <property type="entry name" value="NaCa_Exmemb"/>
</dbReference>
<feature type="transmembrane region" description="Helical" evidence="5">
    <location>
        <begin position="270"/>
        <end position="290"/>
    </location>
</feature>
<dbReference type="Proteomes" id="UP000030103">
    <property type="component" value="Unassembled WGS sequence"/>
</dbReference>
<evidence type="ECO:0000256" key="1">
    <source>
        <dbReference type="ARBA" id="ARBA00004141"/>
    </source>
</evidence>
<evidence type="ECO:0000259" key="6">
    <source>
        <dbReference type="Pfam" id="PF01699"/>
    </source>
</evidence>
<name>A0A0A2EES0_9PORP</name>
<dbReference type="AlphaFoldDB" id="A0A0A2EES0"/>
<evidence type="ECO:0000313" key="7">
    <source>
        <dbReference type="EMBL" id="KGN74924.1"/>
    </source>
</evidence>
<feature type="transmembrane region" description="Helical" evidence="5">
    <location>
        <begin position="302"/>
        <end position="320"/>
    </location>
</feature>
<keyword evidence="3 5" id="KW-1133">Transmembrane helix</keyword>
<feature type="transmembrane region" description="Helical" evidence="5">
    <location>
        <begin position="29"/>
        <end position="48"/>
    </location>
</feature>
<dbReference type="EMBL" id="JRFA01000009">
    <property type="protein sequence ID" value="KGN74924.1"/>
    <property type="molecule type" value="Genomic_DNA"/>
</dbReference>
<gene>
    <name evidence="7" type="ORF">HQ47_03145</name>
</gene>
<dbReference type="InterPro" id="IPR004481">
    <property type="entry name" value="K/Na/Ca-exchanger"/>
</dbReference>
<accession>A0A0A2EES0</accession>
<sequence>MILDLLFFVIGVILILGGANYLTDGAAFISYKLGLSSLAVGLTVVAFGTSMPEFVVSFTSAIKGNADIAVGNIVGSNIFNILAILGITALIKPLVVSRTTLRNEIPLMLLGFVLLGIMSLDHIFDPETSSINVISRTDSMALFCFFLVFMSYILTIARKHQAESDVPPTKNHPLWLALLFIAGGLAALIFGGNLFVDSASNLARSFGVSEAFIALTLVAGGTSLPELATSIVAARKGHVDMAIGNVVGSCLFNVFFVLGLTGIIRPISAQGITIIDLTTMIFSGLLLYIFTAFFGMRTIKRIEGALLFIFFIGYFIYLGINI</sequence>
<dbReference type="InterPro" id="IPR044880">
    <property type="entry name" value="NCX_ion-bd_dom_sf"/>
</dbReference>